<evidence type="ECO:0000313" key="2">
    <source>
        <dbReference type="Proteomes" id="UP000199666"/>
    </source>
</evidence>
<organism evidence="1 2">
    <name type="scientific">Pedobacter insulae</name>
    <dbReference type="NCBI Taxonomy" id="414048"/>
    <lineage>
        <taxon>Bacteria</taxon>
        <taxon>Pseudomonadati</taxon>
        <taxon>Bacteroidota</taxon>
        <taxon>Sphingobacteriia</taxon>
        <taxon>Sphingobacteriales</taxon>
        <taxon>Sphingobacteriaceae</taxon>
        <taxon>Pedobacter</taxon>
    </lineage>
</organism>
<name>A0A1I2XZ11_9SPHI</name>
<dbReference type="OrthoDB" id="771189at2"/>
<gene>
    <name evidence="1" type="ORF">SAMN04489864_106126</name>
</gene>
<evidence type="ECO:0000313" key="1">
    <source>
        <dbReference type="EMBL" id="SFH18602.1"/>
    </source>
</evidence>
<dbReference type="EMBL" id="FOPP01000006">
    <property type="protein sequence ID" value="SFH18602.1"/>
    <property type="molecule type" value="Genomic_DNA"/>
</dbReference>
<dbReference type="Proteomes" id="UP000199666">
    <property type="component" value="Unassembled WGS sequence"/>
</dbReference>
<dbReference type="STRING" id="414048.SAMN04489864_106126"/>
<proteinExistence type="predicted"/>
<dbReference type="AlphaFoldDB" id="A0A1I2XZ11"/>
<sequence>MKIHFNLLIIAVVYFISIKNVVAQTISLAASGTTVESGGIIKISASGENNQKKISTFGHPITNNSDVQSSLWNTSYYLNTSNPSTSEYKFINNTNSPITLNVQIPHTILTIPSSGPMTFTPQTFNFNVTVSPKYPINISKVSKDETVLIGSDCGFPHAYGTWYNTNGMMEYNVWKFIFIVEFTNSSSTISDSDIYWEWEVEDPSAYFYNEKQFLVYPYGATKQTPLNGEKKVAIEANDRLDEYSSRVVVRAKSKTSGTILSPDFFFSVAAVDH</sequence>
<dbReference type="RefSeq" id="WP_143095948.1">
    <property type="nucleotide sequence ID" value="NZ_FOPP01000006.1"/>
</dbReference>
<reference evidence="1 2" key="1">
    <citation type="submission" date="2016-10" db="EMBL/GenBank/DDBJ databases">
        <authorList>
            <person name="de Groot N.N."/>
        </authorList>
    </citation>
    <scope>NUCLEOTIDE SEQUENCE [LARGE SCALE GENOMIC DNA]</scope>
    <source>
        <strain evidence="1 2">DSM 18684</strain>
    </source>
</reference>
<accession>A0A1I2XZ11</accession>
<keyword evidence="2" id="KW-1185">Reference proteome</keyword>
<protein>
    <submittedName>
        <fullName evidence="1">Uncharacterized protein</fullName>
    </submittedName>
</protein>